<evidence type="ECO:0000256" key="6">
    <source>
        <dbReference type="ARBA" id="ARBA00023004"/>
    </source>
</evidence>
<dbReference type="PANTHER" id="PTHR43742">
    <property type="entry name" value="TRIMETHYLAMINE-N-OXIDE REDUCTASE"/>
    <property type="match status" value="1"/>
</dbReference>
<keyword evidence="4" id="KW-0479">Metal-binding</keyword>
<proteinExistence type="inferred from homology"/>
<dbReference type="EMBL" id="SLUI01000002">
    <property type="protein sequence ID" value="TCL39154.1"/>
    <property type="molecule type" value="Genomic_DNA"/>
</dbReference>
<dbReference type="GO" id="GO:0051536">
    <property type="term" value="F:iron-sulfur cluster binding"/>
    <property type="evidence" value="ECO:0007669"/>
    <property type="project" value="UniProtKB-KW"/>
</dbReference>
<name>A0A4V2Q8X9_9FIRM</name>
<dbReference type="PROSITE" id="PS00490">
    <property type="entry name" value="MOLYBDOPTERIN_PROK_2"/>
    <property type="match status" value="1"/>
</dbReference>
<dbReference type="Gene3D" id="3.40.50.740">
    <property type="match status" value="1"/>
</dbReference>
<dbReference type="Gene3D" id="3.40.228.10">
    <property type="entry name" value="Dimethylsulfoxide Reductase, domain 2"/>
    <property type="match status" value="1"/>
</dbReference>
<feature type="domain" description="4Fe-4S Mo/W bis-MGD-type" evidence="8">
    <location>
        <begin position="1"/>
        <end position="58"/>
    </location>
</feature>
<dbReference type="GO" id="GO:0016491">
    <property type="term" value="F:oxidoreductase activity"/>
    <property type="evidence" value="ECO:0007669"/>
    <property type="project" value="UniProtKB-KW"/>
</dbReference>
<keyword evidence="3" id="KW-0500">Molybdenum</keyword>
<dbReference type="InterPro" id="IPR006656">
    <property type="entry name" value="Mopterin_OxRdtase"/>
</dbReference>
<dbReference type="RefSeq" id="WP_132075267.1">
    <property type="nucleotide sequence ID" value="NZ_SLUI01000002.1"/>
</dbReference>
<dbReference type="SUPFAM" id="SSF50692">
    <property type="entry name" value="ADC-like"/>
    <property type="match status" value="1"/>
</dbReference>
<evidence type="ECO:0000313" key="10">
    <source>
        <dbReference type="Proteomes" id="UP000295063"/>
    </source>
</evidence>
<dbReference type="Gene3D" id="3.30.2070.10">
    <property type="entry name" value="Formate dehydrogenase/DMSO reductase"/>
    <property type="match status" value="1"/>
</dbReference>
<dbReference type="Pfam" id="PF00384">
    <property type="entry name" value="Molybdopterin"/>
    <property type="match status" value="1"/>
</dbReference>
<evidence type="ECO:0000259" key="8">
    <source>
        <dbReference type="PROSITE" id="PS51669"/>
    </source>
</evidence>
<evidence type="ECO:0000256" key="5">
    <source>
        <dbReference type="ARBA" id="ARBA00023002"/>
    </source>
</evidence>
<comment type="cofactor">
    <cofactor evidence="1">
        <name>Mo-bis(molybdopterin guanine dinucleotide)</name>
        <dbReference type="ChEBI" id="CHEBI:60539"/>
    </cofactor>
</comment>
<organism evidence="9 10">
    <name type="scientific">Anaerospora hongkongensis</name>
    <dbReference type="NCBI Taxonomy" id="244830"/>
    <lineage>
        <taxon>Bacteria</taxon>
        <taxon>Bacillati</taxon>
        <taxon>Bacillota</taxon>
        <taxon>Negativicutes</taxon>
        <taxon>Selenomonadales</taxon>
        <taxon>Sporomusaceae</taxon>
        <taxon>Anaerospora</taxon>
    </lineage>
</organism>
<dbReference type="OrthoDB" id="219031at2"/>
<keyword evidence="7" id="KW-0411">Iron-sulfur</keyword>
<evidence type="ECO:0000313" key="9">
    <source>
        <dbReference type="EMBL" id="TCL39154.1"/>
    </source>
</evidence>
<evidence type="ECO:0000256" key="2">
    <source>
        <dbReference type="ARBA" id="ARBA00010312"/>
    </source>
</evidence>
<dbReference type="AlphaFoldDB" id="A0A4V2Q8X9"/>
<dbReference type="Pfam" id="PF01568">
    <property type="entry name" value="Molydop_binding"/>
    <property type="match status" value="1"/>
</dbReference>
<gene>
    <name evidence="9" type="ORF">EV210_10262</name>
</gene>
<dbReference type="PROSITE" id="PS51669">
    <property type="entry name" value="4FE4S_MOW_BIS_MGD"/>
    <property type="match status" value="1"/>
</dbReference>
<dbReference type="InterPro" id="IPR009010">
    <property type="entry name" value="Asp_de-COase-like_dom_sf"/>
</dbReference>
<dbReference type="CDD" id="cd02766">
    <property type="entry name" value="MopB_3"/>
    <property type="match status" value="1"/>
</dbReference>
<dbReference type="InterPro" id="IPR050612">
    <property type="entry name" value="Prok_Mopterin_Oxidored"/>
</dbReference>
<dbReference type="GO" id="GO:0046872">
    <property type="term" value="F:metal ion binding"/>
    <property type="evidence" value="ECO:0007669"/>
    <property type="project" value="UniProtKB-KW"/>
</dbReference>
<dbReference type="InterPro" id="IPR006963">
    <property type="entry name" value="Mopterin_OxRdtase_4Fe-4S_dom"/>
</dbReference>
<dbReference type="Proteomes" id="UP000295063">
    <property type="component" value="Unassembled WGS sequence"/>
</dbReference>
<keyword evidence="6" id="KW-0408">Iron</keyword>
<protein>
    <submittedName>
        <fullName evidence="9">Anaerobic selenocysteine-containing dehydrogenase</fullName>
    </submittedName>
</protein>
<evidence type="ECO:0000256" key="1">
    <source>
        <dbReference type="ARBA" id="ARBA00001942"/>
    </source>
</evidence>
<dbReference type="Pfam" id="PF04879">
    <property type="entry name" value="Molybdop_Fe4S4"/>
    <property type="match status" value="1"/>
</dbReference>
<dbReference type="InterPro" id="IPR006657">
    <property type="entry name" value="MoPterin_dinucl-bd_dom"/>
</dbReference>
<dbReference type="Gene3D" id="2.20.25.90">
    <property type="entry name" value="ADC-like domains"/>
    <property type="match status" value="1"/>
</dbReference>
<dbReference type="InterPro" id="IPR006655">
    <property type="entry name" value="Mopterin_OxRdtase_prok_CS"/>
</dbReference>
<comment type="similarity">
    <text evidence="2">Belongs to the prokaryotic molybdopterin-containing oxidoreductase family.</text>
</comment>
<keyword evidence="10" id="KW-1185">Reference proteome</keyword>
<comment type="caution">
    <text evidence="9">The sequence shown here is derived from an EMBL/GenBank/DDBJ whole genome shotgun (WGS) entry which is preliminary data.</text>
</comment>
<dbReference type="SUPFAM" id="SSF53706">
    <property type="entry name" value="Formate dehydrogenase/DMSO reductase, domains 1-3"/>
    <property type="match status" value="1"/>
</dbReference>
<evidence type="ECO:0000256" key="7">
    <source>
        <dbReference type="ARBA" id="ARBA00023014"/>
    </source>
</evidence>
<reference evidence="9 10" key="1">
    <citation type="submission" date="2019-03" db="EMBL/GenBank/DDBJ databases">
        <title>Genomic Encyclopedia of Type Strains, Phase IV (KMG-IV): sequencing the most valuable type-strain genomes for metagenomic binning, comparative biology and taxonomic classification.</title>
        <authorList>
            <person name="Goeker M."/>
        </authorList>
    </citation>
    <scope>NUCLEOTIDE SEQUENCE [LARGE SCALE GENOMIC DNA]</scope>
    <source>
        <strain evidence="9 10">DSM 15969</strain>
    </source>
</reference>
<accession>A0A4V2Q8X9</accession>
<dbReference type="SMART" id="SM00926">
    <property type="entry name" value="Molybdop_Fe4S4"/>
    <property type="match status" value="1"/>
</dbReference>
<evidence type="ECO:0000256" key="3">
    <source>
        <dbReference type="ARBA" id="ARBA00022505"/>
    </source>
</evidence>
<sequence length="672" mass="73687">MQIFRSACPYDCPDTCGLLIHVDEGKAVKVEGDPEHPFTRGTLCPKMNHYERTVHSPRRIETPLLRTGPKGSGEFTPIGWDEAIAHIQSKWQSIIAQYGAEAILPYSYAGSMGQIQRNAGHPFFYSLGASQLERTICSPAKGVGYGAVMGSTMAPHPSEVQDSDFIILWGIHALATSIHSLHDIKIAKERGAKVWLIDTYQTGTAQVADKTIVIRPGTDGALALGIMHVIARDNLIDRDFINTSVLGYEELAAKILPDYSPEVVSEITGIAASVIEELARLYAAARAPFITLGSGMSRYGNGAMTIRTITCLPALVGAWAKKGGGLLASISTGSAFDSSRVTREDFLERPTRSINMNQIGEALNELSDPPIKSLYVYVSNPAIVAPDQNRVLQGLAREDLFTVVHERFMTDTALYADIVLPATTSLEHSDLYRAYGHYCMQRCQPVIEPVGQAKSNWDVFCLLAAAMGIDKPFFKQSADELLDSILANPSPWLANAPVDKLNAGLPMELPLPEGYKTKFHTPSGKIEILNTREKEALPRYTQPYGDPADFWLINSPDIRLLNSSFNERADLTQSNKMLLQMNAADAGKLDLQDGQLVIAYNERGQAAYQLKITDKVPAGVVVAEGVWWLEHTVSRRSSNALTSQRLTDRGRGSTFYDVKVNVRASGERTDQC</sequence>
<keyword evidence="5" id="KW-0560">Oxidoreductase</keyword>
<dbReference type="PANTHER" id="PTHR43742:SF6">
    <property type="entry name" value="OXIDOREDUCTASE YYAE-RELATED"/>
    <property type="match status" value="1"/>
</dbReference>
<dbReference type="Gene3D" id="2.40.40.20">
    <property type="match status" value="1"/>
</dbReference>
<dbReference type="GO" id="GO:0043546">
    <property type="term" value="F:molybdopterin cofactor binding"/>
    <property type="evidence" value="ECO:0007669"/>
    <property type="project" value="InterPro"/>
</dbReference>
<evidence type="ECO:0000256" key="4">
    <source>
        <dbReference type="ARBA" id="ARBA00022723"/>
    </source>
</evidence>